<evidence type="ECO:0000313" key="2">
    <source>
        <dbReference type="Proteomes" id="UP001170717"/>
    </source>
</evidence>
<dbReference type="RefSeq" id="WP_303537938.1">
    <property type="nucleotide sequence ID" value="NZ_JAUOQI010000002.1"/>
</dbReference>
<reference evidence="1" key="1">
    <citation type="submission" date="2023-07" db="EMBL/GenBank/DDBJ databases">
        <title>Genome content predicts the carbon catabolic preferences of heterotrophic bacteria.</title>
        <authorList>
            <person name="Gralka M."/>
        </authorList>
    </citation>
    <scope>NUCLEOTIDE SEQUENCE</scope>
    <source>
        <strain evidence="1">F2M12</strain>
    </source>
</reference>
<dbReference type="AlphaFoldDB" id="A0AAW7YZZ6"/>
<protein>
    <submittedName>
        <fullName evidence="1">DUF2884 family protein</fullName>
    </submittedName>
</protein>
<sequence>MKYFERLLLGIVSTVILVGWVKPASAEIACNIDFAYGLAVNDTQLRVMEKSRTRVQINDQTQLFIDGRWQTLSAEQSEWLGVYAHGLHYVVPKMIVLATEGVDLAVDTIESVYLGLVGSDHDSYERLNSAMKRVKVRVKDKFRHASNHYFIGPGSLESVDDFVDSEIEAQLEEAISTSVGGILSAISGINTNSDEVNSEKVAEITRQLGTVGEQLERDMNSKATSLRNKAEWICNKLKRLDVAEEKLRASIPALQPYNLITSHSPEETE</sequence>
<accession>A0AAW7YZZ6</accession>
<gene>
    <name evidence="1" type="ORF">Q4527_02715</name>
</gene>
<comment type="caution">
    <text evidence="1">The sequence shown here is derived from an EMBL/GenBank/DDBJ whole genome shotgun (WGS) entry which is preliminary data.</text>
</comment>
<proteinExistence type="predicted"/>
<dbReference type="Pfam" id="PF11101">
    <property type="entry name" value="DUF2884"/>
    <property type="match status" value="1"/>
</dbReference>
<name>A0AAW7YZZ6_9ALTE</name>
<dbReference type="Proteomes" id="UP001170717">
    <property type="component" value="Unassembled WGS sequence"/>
</dbReference>
<dbReference type="EMBL" id="JAUOQI010000002">
    <property type="protein sequence ID" value="MDO6576281.1"/>
    <property type="molecule type" value="Genomic_DNA"/>
</dbReference>
<organism evidence="1 2">
    <name type="scientific">Alteromonas stellipolaris</name>
    <dbReference type="NCBI Taxonomy" id="233316"/>
    <lineage>
        <taxon>Bacteria</taxon>
        <taxon>Pseudomonadati</taxon>
        <taxon>Pseudomonadota</taxon>
        <taxon>Gammaproteobacteria</taxon>
        <taxon>Alteromonadales</taxon>
        <taxon>Alteromonadaceae</taxon>
        <taxon>Alteromonas/Salinimonas group</taxon>
        <taxon>Alteromonas</taxon>
    </lineage>
</organism>
<dbReference type="InterPro" id="IPR021307">
    <property type="entry name" value="DUF2884"/>
</dbReference>
<evidence type="ECO:0000313" key="1">
    <source>
        <dbReference type="EMBL" id="MDO6576281.1"/>
    </source>
</evidence>